<dbReference type="InterPro" id="IPR005501">
    <property type="entry name" value="LamB/YcsF/PxpA-like"/>
</dbReference>
<dbReference type="CDD" id="cd10787">
    <property type="entry name" value="LamB_YcsF_like"/>
    <property type="match status" value="1"/>
</dbReference>
<dbReference type="RefSeq" id="WP_284243922.1">
    <property type="nucleotide sequence ID" value="NZ_BSST01000001.1"/>
</dbReference>
<dbReference type="Pfam" id="PF03746">
    <property type="entry name" value="LamB_YcsF"/>
    <property type="match status" value="1"/>
</dbReference>
<gene>
    <name evidence="1" type="ORF">tinsulaeT_13670</name>
</gene>
<sequence>MLTLNCDLGELTGDSNQDALIMPYIDQANIACGFHASDPLTMQTTVTLACQHNVTIGAHPSYPDRENFGRMSMTLPKAQLIACLQYQIGALQAICQAQGTSVSYVKPHGALYNDMMAKPEILHTVCQAIALLDNSLALVIQAHPDNQEHQAIAQQYQLTLKFEAFADRGYQDNGLLIPRNEANAVLIDSQQVLARVKALVQNQQLSSVNQQKLVLNVDTLCVHGDNKAAVNLVKTISDWLNE</sequence>
<keyword evidence="2" id="KW-1185">Reference proteome</keyword>
<dbReference type="NCBIfam" id="NF003816">
    <property type="entry name" value="PRK05406.1-5"/>
    <property type="match status" value="1"/>
</dbReference>
<dbReference type="SUPFAM" id="SSF88713">
    <property type="entry name" value="Glycoside hydrolase/deacetylase"/>
    <property type="match status" value="1"/>
</dbReference>
<dbReference type="InterPro" id="IPR011330">
    <property type="entry name" value="Glyco_hydro/deAcase_b/a-brl"/>
</dbReference>
<dbReference type="PANTHER" id="PTHR30292:SF0">
    <property type="entry name" value="5-OXOPROLINASE SUBUNIT A"/>
    <property type="match status" value="1"/>
</dbReference>
<reference evidence="1 2" key="1">
    <citation type="submission" date="2023-03" db="EMBL/GenBank/DDBJ databases">
        <title>Draft genome sequence of Thalassotalea insulae KCTC 62186T.</title>
        <authorList>
            <person name="Sawabe T."/>
        </authorList>
    </citation>
    <scope>NUCLEOTIDE SEQUENCE [LARGE SCALE GENOMIC DNA]</scope>
    <source>
        <strain evidence="1 2">KCTC 62186</strain>
    </source>
</reference>
<name>A0ABQ6GQ19_9GAMM</name>
<evidence type="ECO:0000313" key="2">
    <source>
        <dbReference type="Proteomes" id="UP001157186"/>
    </source>
</evidence>
<protein>
    <submittedName>
        <fullName evidence="1">UPF0271 protein</fullName>
    </submittedName>
</protein>
<proteinExistence type="predicted"/>
<dbReference type="Proteomes" id="UP001157186">
    <property type="component" value="Unassembled WGS sequence"/>
</dbReference>
<dbReference type="EMBL" id="BSST01000001">
    <property type="protein sequence ID" value="GLX78027.1"/>
    <property type="molecule type" value="Genomic_DNA"/>
</dbReference>
<dbReference type="NCBIfam" id="NF003814">
    <property type="entry name" value="PRK05406.1-3"/>
    <property type="match status" value="1"/>
</dbReference>
<evidence type="ECO:0000313" key="1">
    <source>
        <dbReference type="EMBL" id="GLX78027.1"/>
    </source>
</evidence>
<comment type="caution">
    <text evidence="1">The sequence shown here is derived from an EMBL/GenBank/DDBJ whole genome shotgun (WGS) entry which is preliminary data.</text>
</comment>
<dbReference type="PANTHER" id="PTHR30292">
    <property type="entry name" value="UNCHARACTERIZED PROTEIN YBGL-RELATED"/>
    <property type="match status" value="1"/>
</dbReference>
<organism evidence="1 2">
    <name type="scientific">Thalassotalea insulae</name>
    <dbReference type="NCBI Taxonomy" id="2056778"/>
    <lineage>
        <taxon>Bacteria</taxon>
        <taxon>Pseudomonadati</taxon>
        <taxon>Pseudomonadota</taxon>
        <taxon>Gammaproteobacteria</taxon>
        <taxon>Alteromonadales</taxon>
        <taxon>Colwelliaceae</taxon>
        <taxon>Thalassotalea</taxon>
    </lineage>
</organism>
<dbReference type="Gene3D" id="3.20.20.370">
    <property type="entry name" value="Glycoside hydrolase/deacetylase"/>
    <property type="match status" value="1"/>
</dbReference>
<accession>A0ABQ6GQ19</accession>